<dbReference type="EMBL" id="KL198059">
    <property type="protein sequence ID" value="KDQ11369.1"/>
    <property type="molecule type" value="Genomic_DNA"/>
</dbReference>
<proteinExistence type="predicted"/>
<gene>
    <name evidence="2" type="ORF">BOTBODRAFT_35450</name>
</gene>
<dbReference type="AlphaFoldDB" id="A0A067M764"/>
<organism evidence="2 3">
    <name type="scientific">Botryobasidium botryosum (strain FD-172 SS1)</name>
    <dbReference type="NCBI Taxonomy" id="930990"/>
    <lineage>
        <taxon>Eukaryota</taxon>
        <taxon>Fungi</taxon>
        <taxon>Dikarya</taxon>
        <taxon>Basidiomycota</taxon>
        <taxon>Agaricomycotina</taxon>
        <taxon>Agaricomycetes</taxon>
        <taxon>Cantharellales</taxon>
        <taxon>Botryobasidiaceae</taxon>
        <taxon>Botryobasidium</taxon>
    </lineage>
</organism>
<sequence length="339" mass="37393">MTQFWKDQRCTEPPVVEGDLTGKTVIVTGANTGLGFEATKHFARMGAARLILGCRNTEKGEAAVEAVKQVASAPEAIVECWYIDQMRMSTVIDFANKFKADGGRLDILVCNAGITSFKYEVSPDGYEAMIQVNHLSTALLSVLLLPTLQKTAQDTNTMPRLVIVSSAMHYWAKLQVKELQQEDLIKALSSEEFCTAANMKERYQVTKLFNVLFTRALTAHVGPSFPVVIDTVDPGFCYSSIRNDISSGLVMGPTMFLMEKLFALTTEVGSRQLVYAALAGKPDEMRGQFVSFSQTREVGDFILTEQGKQAEEKLWANTVKILSDFSPDAKAVFQEVLNA</sequence>
<evidence type="ECO:0000256" key="1">
    <source>
        <dbReference type="ARBA" id="ARBA00023002"/>
    </source>
</evidence>
<dbReference type="OrthoDB" id="542013at2759"/>
<dbReference type="PANTHER" id="PTHR43157">
    <property type="entry name" value="PHOSPHATIDYLINOSITOL-GLYCAN BIOSYNTHESIS CLASS F PROTEIN-RELATED"/>
    <property type="match status" value="1"/>
</dbReference>
<dbReference type="PRINTS" id="PR00081">
    <property type="entry name" value="GDHRDH"/>
</dbReference>
<evidence type="ECO:0000313" key="3">
    <source>
        <dbReference type="Proteomes" id="UP000027195"/>
    </source>
</evidence>
<dbReference type="SUPFAM" id="SSF51735">
    <property type="entry name" value="NAD(P)-binding Rossmann-fold domains"/>
    <property type="match status" value="1"/>
</dbReference>
<dbReference type="HOGENOM" id="CLU_010194_44_4_1"/>
<accession>A0A067M764</accession>
<reference evidence="3" key="1">
    <citation type="journal article" date="2014" name="Proc. Natl. Acad. Sci. U.S.A.">
        <title>Extensive sampling of basidiomycete genomes demonstrates inadequacy of the white-rot/brown-rot paradigm for wood decay fungi.</title>
        <authorList>
            <person name="Riley R."/>
            <person name="Salamov A.A."/>
            <person name="Brown D.W."/>
            <person name="Nagy L.G."/>
            <person name="Floudas D."/>
            <person name="Held B.W."/>
            <person name="Levasseur A."/>
            <person name="Lombard V."/>
            <person name="Morin E."/>
            <person name="Otillar R."/>
            <person name="Lindquist E.A."/>
            <person name="Sun H."/>
            <person name="LaButti K.M."/>
            <person name="Schmutz J."/>
            <person name="Jabbour D."/>
            <person name="Luo H."/>
            <person name="Baker S.E."/>
            <person name="Pisabarro A.G."/>
            <person name="Walton J.D."/>
            <person name="Blanchette R.A."/>
            <person name="Henrissat B."/>
            <person name="Martin F."/>
            <person name="Cullen D."/>
            <person name="Hibbett D.S."/>
            <person name="Grigoriev I.V."/>
        </authorList>
    </citation>
    <scope>NUCLEOTIDE SEQUENCE [LARGE SCALE GENOMIC DNA]</scope>
    <source>
        <strain evidence="3">FD-172 SS1</strain>
    </source>
</reference>
<dbReference type="Proteomes" id="UP000027195">
    <property type="component" value="Unassembled WGS sequence"/>
</dbReference>
<dbReference type="InParanoid" id="A0A067M764"/>
<dbReference type="Pfam" id="PF00106">
    <property type="entry name" value="adh_short"/>
    <property type="match status" value="1"/>
</dbReference>
<dbReference type="InterPro" id="IPR036291">
    <property type="entry name" value="NAD(P)-bd_dom_sf"/>
</dbReference>
<dbReference type="PANTHER" id="PTHR43157:SF31">
    <property type="entry name" value="PHOSPHATIDYLINOSITOL-GLYCAN BIOSYNTHESIS CLASS F PROTEIN"/>
    <property type="match status" value="1"/>
</dbReference>
<keyword evidence="3" id="KW-1185">Reference proteome</keyword>
<evidence type="ECO:0000313" key="2">
    <source>
        <dbReference type="EMBL" id="KDQ11369.1"/>
    </source>
</evidence>
<dbReference type="Gene3D" id="3.40.50.720">
    <property type="entry name" value="NAD(P)-binding Rossmann-like Domain"/>
    <property type="match status" value="1"/>
</dbReference>
<keyword evidence="1" id="KW-0560">Oxidoreductase</keyword>
<name>A0A067M764_BOTB1</name>
<dbReference type="InterPro" id="IPR002347">
    <property type="entry name" value="SDR_fam"/>
</dbReference>
<evidence type="ECO:0008006" key="4">
    <source>
        <dbReference type="Google" id="ProtNLM"/>
    </source>
</evidence>
<dbReference type="GO" id="GO:0016491">
    <property type="term" value="F:oxidoreductase activity"/>
    <property type="evidence" value="ECO:0007669"/>
    <property type="project" value="UniProtKB-KW"/>
</dbReference>
<dbReference type="STRING" id="930990.A0A067M764"/>
<protein>
    <recommendedName>
        <fullName evidence="4">Ketoreductase (KR) domain-containing protein</fullName>
    </recommendedName>
</protein>